<accession>A0ABY6LFX7</accession>
<dbReference type="Gene3D" id="3.40.50.300">
    <property type="entry name" value="P-loop containing nucleotide triphosphate hydrolases"/>
    <property type="match status" value="1"/>
</dbReference>
<organism evidence="1 2">
    <name type="scientific">Cordylochernes scorpioides</name>
    <dbReference type="NCBI Taxonomy" id="51811"/>
    <lineage>
        <taxon>Eukaryota</taxon>
        <taxon>Metazoa</taxon>
        <taxon>Ecdysozoa</taxon>
        <taxon>Arthropoda</taxon>
        <taxon>Chelicerata</taxon>
        <taxon>Arachnida</taxon>
        <taxon>Pseudoscorpiones</taxon>
        <taxon>Cheliferoidea</taxon>
        <taxon>Chernetidae</taxon>
        <taxon>Cordylochernes</taxon>
    </lineage>
</organism>
<keyword evidence="2" id="KW-1185">Reference proteome</keyword>
<dbReference type="SUPFAM" id="SSF52540">
    <property type="entry name" value="P-loop containing nucleoside triphosphate hydrolases"/>
    <property type="match status" value="1"/>
</dbReference>
<evidence type="ECO:0000313" key="2">
    <source>
        <dbReference type="Proteomes" id="UP001235939"/>
    </source>
</evidence>
<dbReference type="EMBL" id="CP092880">
    <property type="protein sequence ID" value="UYV79764.1"/>
    <property type="molecule type" value="Genomic_DNA"/>
</dbReference>
<evidence type="ECO:0000313" key="1">
    <source>
        <dbReference type="EMBL" id="UYV79764.1"/>
    </source>
</evidence>
<protein>
    <recommendedName>
        <fullName evidence="3">ABC transporter domain-containing protein</fullName>
    </recommendedName>
</protein>
<reference evidence="1 2" key="1">
    <citation type="submission" date="2022-01" db="EMBL/GenBank/DDBJ databases">
        <title>A chromosomal length assembly of Cordylochernes scorpioides.</title>
        <authorList>
            <person name="Zeh D."/>
            <person name="Zeh J."/>
        </authorList>
    </citation>
    <scope>NUCLEOTIDE SEQUENCE [LARGE SCALE GENOMIC DNA]</scope>
    <source>
        <strain evidence="1">IN4F17</strain>
        <tissue evidence="1">Whole Body</tissue>
    </source>
</reference>
<dbReference type="Proteomes" id="UP001235939">
    <property type="component" value="Chromosome 18"/>
</dbReference>
<evidence type="ECO:0008006" key="3">
    <source>
        <dbReference type="Google" id="ProtNLM"/>
    </source>
</evidence>
<name>A0ABY6LFX7_9ARAC</name>
<dbReference type="InterPro" id="IPR027417">
    <property type="entry name" value="P-loop_NTPase"/>
</dbReference>
<sequence length="151" mass="16094">MHSTPTIDEESGFKLKPEIVTFDNLTKGGVDMVNQMCGTYSVRPSNQQMASMPIFRPTKCFAVDFSSGARAAAPNAAVTPDAVALLKISVLLFIGKWVPLPPDAISINQASFSWSEDIEATPALKNLTLSIPKRSLVGVIGRVGSGKSTLL</sequence>
<gene>
    <name evidence="1" type="ORF">LAZ67_18000584</name>
</gene>
<proteinExistence type="predicted"/>